<dbReference type="EMBL" id="JAESVB010000018">
    <property type="protein sequence ID" value="MCB8877848.1"/>
    <property type="molecule type" value="Genomic_DNA"/>
</dbReference>
<protein>
    <submittedName>
        <fullName evidence="2">Helix-turn-helix transcriptional regulator</fullName>
    </submittedName>
</protein>
<gene>
    <name evidence="2" type="ORF">ASILVAE211_21830</name>
</gene>
<evidence type="ECO:0000313" key="2">
    <source>
        <dbReference type="EMBL" id="MCB8877848.1"/>
    </source>
</evidence>
<dbReference type="RefSeq" id="WP_227323488.1">
    <property type="nucleotide sequence ID" value="NZ_JAESVB010000018.1"/>
</dbReference>
<name>A0A964E1J8_9PROT</name>
<sequence>MRGVNKPEPDGIRQWVGRNVKAAREYAGLTQQELCLGANLSQPYLSQCESAKWNIGVDNLYRIAVATGFTVSNLVDPHFDPASASRTNARARRKD</sequence>
<comment type="caution">
    <text evidence="2">The sequence shown here is derived from an EMBL/GenBank/DDBJ whole genome shotgun (WGS) entry which is preliminary data.</text>
</comment>
<dbReference type="SMART" id="SM00530">
    <property type="entry name" value="HTH_XRE"/>
    <property type="match status" value="1"/>
</dbReference>
<feature type="domain" description="HTH cro/C1-type" evidence="1">
    <location>
        <begin position="20"/>
        <end position="74"/>
    </location>
</feature>
<accession>A0A964E1J8</accession>
<dbReference type="Gene3D" id="1.10.260.40">
    <property type="entry name" value="lambda repressor-like DNA-binding domains"/>
    <property type="match status" value="1"/>
</dbReference>
<dbReference type="SUPFAM" id="SSF47413">
    <property type="entry name" value="lambda repressor-like DNA-binding domains"/>
    <property type="match status" value="1"/>
</dbReference>
<reference evidence="2" key="1">
    <citation type="journal article" date="2021" name="Microorganisms">
        <title>Acidisoma silvae sp. nov. and Acidisomacellulosilytica sp. nov., Two Acidophilic Bacteria Isolated from Decaying Wood, Hydrolyzing Cellulose and Producing Poly-3-hydroxybutyrate.</title>
        <authorList>
            <person name="Mieszkin S."/>
            <person name="Pouder E."/>
            <person name="Uroz S."/>
            <person name="Simon-Colin C."/>
            <person name="Alain K."/>
        </authorList>
    </citation>
    <scope>NUCLEOTIDE SEQUENCE</scope>
    <source>
        <strain evidence="2">HW T2.11</strain>
    </source>
</reference>
<dbReference type="AlphaFoldDB" id="A0A964E1J8"/>
<dbReference type="InterPro" id="IPR001387">
    <property type="entry name" value="Cro/C1-type_HTH"/>
</dbReference>
<dbReference type="PROSITE" id="PS50943">
    <property type="entry name" value="HTH_CROC1"/>
    <property type="match status" value="1"/>
</dbReference>
<proteinExistence type="predicted"/>
<dbReference type="CDD" id="cd00093">
    <property type="entry name" value="HTH_XRE"/>
    <property type="match status" value="1"/>
</dbReference>
<organism evidence="2 3">
    <name type="scientific">Acidisoma silvae</name>
    <dbReference type="NCBI Taxonomy" id="2802396"/>
    <lineage>
        <taxon>Bacteria</taxon>
        <taxon>Pseudomonadati</taxon>
        <taxon>Pseudomonadota</taxon>
        <taxon>Alphaproteobacteria</taxon>
        <taxon>Acetobacterales</taxon>
        <taxon>Acidocellaceae</taxon>
        <taxon>Acidisoma</taxon>
    </lineage>
</organism>
<keyword evidence="3" id="KW-1185">Reference proteome</keyword>
<dbReference type="GO" id="GO:0003677">
    <property type="term" value="F:DNA binding"/>
    <property type="evidence" value="ECO:0007669"/>
    <property type="project" value="InterPro"/>
</dbReference>
<evidence type="ECO:0000313" key="3">
    <source>
        <dbReference type="Proteomes" id="UP000708298"/>
    </source>
</evidence>
<dbReference type="InterPro" id="IPR010982">
    <property type="entry name" value="Lambda_DNA-bd_dom_sf"/>
</dbReference>
<evidence type="ECO:0000259" key="1">
    <source>
        <dbReference type="PROSITE" id="PS50943"/>
    </source>
</evidence>
<dbReference type="Pfam" id="PF01381">
    <property type="entry name" value="HTH_3"/>
    <property type="match status" value="1"/>
</dbReference>
<dbReference type="Proteomes" id="UP000708298">
    <property type="component" value="Unassembled WGS sequence"/>
</dbReference>
<reference evidence="2" key="2">
    <citation type="submission" date="2021-01" db="EMBL/GenBank/DDBJ databases">
        <authorList>
            <person name="Mieszkin S."/>
            <person name="Pouder E."/>
            <person name="Alain K."/>
        </authorList>
    </citation>
    <scope>NUCLEOTIDE SEQUENCE</scope>
    <source>
        <strain evidence="2">HW T2.11</strain>
    </source>
</reference>